<dbReference type="Proteomes" id="UP000327044">
    <property type="component" value="Unassembled WGS sequence"/>
</dbReference>
<gene>
    <name evidence="2" type="ORF">PPYR_11599</name>
</gene>
<dbReference type="OrthoDB" id="6749550at2759"/>
<accession>A0A5N4ABQ0</accession>
<evidence type="ECO:0000313" key="3">
    <source>
        <dbReference type="Proteomes" id="UP000327044"/>
    </source>
</evidence>
<evidence type="ECO:0000256" key="1">
    <source>
        <dbReference type="SAM" id="SignalP"/>
    </source>
</evidence>
<feature type="signal peptide" evidence="1">
    <location>
        <begin position="1"/>
        <end position="19"/>
    </location>
</feature>
<protein>
    <recommendedName>
        <fullName evidence="4">Carboxypeptidase inhibitor</fullName>
    </recommendedName>
</protein>
<sequence length="111" mass="12032">MMSTYAVLIACLLPMLILASEDFKPEGPCNKVGGQCVGEKQCASSKSDENLCPMQKDKGAVCCRGQLRNEFRCHHFGGICLKSGARCNANLRKPQATDCQSGEICCVLLQM</sequence>
<feature type="chain" id="PRO_5024361282" description="Carboxypeptidase inhibitor" evidence="1">
    <location>
        <begin position="20"/>
        <end position="111"/>
    </location>
</feature>
<organism evidence="2 3">
    <name type="scientific">Photinus pyralis</name>
    <name type="common">Common eastern firefly</name>
    <name type="synonym">Lampyris pyralis</name>
    <dbReference type="NCBI Taxonomy" id="7054"/>
    <lineage>
        <taxon>Eukaryota</taxon>
        <taxon>Metazoa</taxon>
        <taxon>Ecdysozoa</taxon>
        <taxon>Arthropoda</taxon>
        <taxon>Hexapoda</taxon>
        <taxon>Insecta</taxon>
        <taxon>Pterygota</taxon>
        <taxon>Neoptera</taxon>
        <taxon>Endopterygota</taxon>
        <taxon>Coleoptera</taxon>
        <taxon>Polyphaga</taxon>
        <taxon>Elateriformia</taxon>
        <taxon>Elateroidea</taxon>
        <taxon>Lampyridae</taxon>
        <taxon>Lampyrinae</taxon>
        <taxon>Photinus</taxon>
    </lineage>
</organism>
<dbReference type="AlphaFoldDB" id="A0A5N4ABQ0"/>
<keyword evidence="3" id="KW-1185">Reference proteome</keyword>
<dbReference type="InParanoid" id="A0A5N4ABQ0"/>
<comment type="caution">
    <text evidence="2">The sequence shown here is derived from an EMBL/GenBank/DDBJ whole genome shotgun (WGS) entry which is preliminary data.</text>
</comment>
<name>A0A5N4ABQ0_PHOPY</name>
<proteinExistence type="predicted"/>
<keyword evidence="1" id="KW-0732">Signal</keyword>
<evidence type="ECO:0008006" key="4">
    <source>
        <dbReference type="Google" id="ProtNLM"/>
    </source>
</evidence>
<reference evidence="2 3" key="1">
    <citation type="journal article" date="2018" name="Elife">
        <title>Firefly genomes illuminate parallel origins of bioluminescence in beetles.</title>
        <authorList>
            <person name="Fallon T.R."/>
            <person name="Lower S.E."/>
            <person name="Chang C.H."/>
            <person name="Bessho-Uehara M."/>
            <person name="Martin G.J."/>
            <person name="Bewick A.J."/>
            <person name="Behringer M."/>
            <person name="Debat H.J."/>
            <person name="Wong I."/>
            <person name="Day J.C."/>
            <person name="Suvorov A."/>
            <person name="Silva C.J."/>
            <person name="Stanger-Hall K.F."/>
            <person name="Hall D.W."/>
            <person name="Schmitz R.J."/>
            <person name="Nelson D.R."/>
            <person name="Lewis S.M."/>
            <person name="Shigenobu S."/>
            <person name="Bybee S.M."/>
            <person name="Larracuente A.M."/>
            <person name="Oba Y."/>
            <person name="Weng J.K."/>
        </authorList>
    </citation>
    <scope>NUCLEOTIDE SEQUENCE [LARGE SCALE GENOMIC DNA]</scope>
    <source>
        <strain evidence="2">1611_PpyrPB1</strain>
        <tissue evidence="2">Whole body</tissue>
    </source>
</reference>
<dbReference type="FunCoup" id="A0A5N4ABQ0">
    <property type="interactions" value="44"/>
</dbReference>
<dbReference type="EMBL" id="VVIM01000008">
    <property type="protein sequence ID" value="KAB0794760.1"/>
    <property type="molecule type" value="Genomic_DNA"/>
</dbReference>
<evidence type="ECO:0000313" key="2">
    <source>
        <dbReference type="EMBL" id="KAB0794760.1"/>
    </source>
</evidence>